<evidence type="ECO:0000256" key="4">
    <source>
        <dbReference type="RuleBase" id="RU004504"/>
    </source>
</evidence>
<evidence type="ECO:0000256" key="3">
    <source>
        <dbReference type="RuleBase" id="RU004075"/>
    </source>
</evidence>
<comment type="cofactor">
    <cofactor evidence="1 4">
        <name>pyridoxal 5'-phosphate</name>
        <dbReference type="ChEBI" id="CHEBI:597326"/>
    </cofactor>
</comment>
<keyword evidence="2" id="KW-0663">Pyridoxal phosphate</keyword>
<evidence type="ECO:0000313" key="7">
    <source>
        <dbReference type="Proteomes" id="UP000219331"/>
    </source>
</evidence>
<dbReference type="STRING" id="538381.GCA_001696535_00485"/>
<dbReference type="PANTHER" id="PTHR43586:SF24">
    <property type="entry name" value="BLR4730 PROTEIN"/>
    <property type="match status" value="1"/>
</dbReference>
<dbReference type="InterPro" id="IPR000192">
    <property type="entry name" value="Aminotrans_V_dom"/>
</dbReference>
<protein>
    <submittedName>
        <fullName evidence="6">Selenocysteine lyase/Cysteine desulfurase</fullName>
    </submittedName>
</protein>
<feature type="domain" description="Aminotransferase class V" evidence="5">
    <location>
        <begin position="33"/>
        <end position="395"/>
    </location>
</feature>
<keyword evidence="7" id="KW-1185">Reference proteome</keyword>
<keyword evidence="6" id="KW-0456">Lyase</keyword>
<comment type="similarity">
    <text evidence="3">Belongs to the class-V pyridoxal-phosphate-dependent aminotransferase family.</text>
</comment>
<dbReference type="InterPro" id="IPR020578">
    <property type="entry name" value="Aminotrans_V_PyrdxlP_BS"/>
</dbReference>
<dbReference type="PROSITE" id="PS00595">
    <property type="entry name" value="AA_TRANSFER_CLASS_5"/>
    <property type="match status" value="1"/>
</dbReference>
<gene>
    <name evidence="6" type="ORF">SAMN05421512_11496</name>
</gene>
<dbReference type="PANTHER" id="PTHR43586">
    <property type="entry name" value="CYSTEINE DESULFURASE"/>
    <property type="match status" value="1"/>
</dbReference>
<dbReference type="Gene3D" id="3.40.640.10">
    <property type="entry name" value="Type I PLP-dependent aspartate aminotransferase-like (Major domain)"/>
    <property type="match status" value="1"/>
</dbReference>
<organism evidence="6 7">
    <name type="scientific">Stappia indica</name>
    <dbReference type="NCBI Taxonomy" id="538381"/>
    <lineage>
        <taxon>Bacteria</taxon>
        <taxon>Pseudomonadati</taxon>
        <taxon>Pseudomonadota</taxon>
        <taxon>Alphaproteobacteria</taxon>
        <taxon>Hyphomicrobiales</taxon>
        <taxon>Stappiaceae</taxon>
        <taxon>Stappia</taxon>
    </lineage>
</organism>
<dbReference type="RefSeq" id="WP_097176484.1">
    <property type="nucleotide sequence ID" value="NZ_OBML01000014.1"/>
</dbReference>
<dbReference type="Pfam" id="PF00266">
    <property type="entry name" value="Aminotran_5"/>
    <property type="match status" value="1"/>
</dbReference>
<evidence type="ECO:0000256" key="1">
    <source>
        <dbReference type="ARBA" id="ARBA00001933"/>
    </source>
</evidence>
<dbReference type="Gene3D" id="3.90.1150.10">
    <property type="entry name" value="Aspartate Aminotransferase, domain 1"/>
    <property type="match status" value="1"/>
</dbReference>
<accession>A0A285TQB7</accession>
<dbReference type="SUPFAM" id="SSF53383">
    <property type="entry name" value="PLP-dependent transferases"/>
    <property type="match status" value="1"/>
</dbReference>
<dbReference type="InterPro" id="IPR015422">
    <property type="entry name" value="PyrdxlP-dep_Trfase_small"/>
</dbReference>
<reference evidence="6 7" key="1">
    <citation type="submission" date="2017-08" db="EMBL/GenBank/DDBJ databases">
        <authorList>
            <person name="de Groot N.N."/>
        </authorList>
    </citation>
    <scope>NUCLEOTIDE SEQUENCE [LARGE SCALE GENOMIC DNA]</scope>
    <source>
        <strain evidence="6 7">USBA 352</strain>
    </source>
</reference>
<sequence length="402" mass="43223">MTTIPRAQSSGWTDADTARLRTDTPAAARLVHFNNAGASLPPAPVLAAVKAHLDLEADIGGYEAADRAAHAVADFYPAAAALLGSAPHEIAYVENATRAWDMAFYSIPFRPGDRVITGRAEYVSNYVALLQMKARAGIEIDLIDDDETGQIDLKALEAAITPKTRLIALTHVPTFGGLVNPAEEVGAIARRHGVLYLLDACQSAGQIALDVARLGCHMLSGTGRKYLRGPRGTGFLYVSDAVLDQLEPAFIDLEATEWIDADSYRLVEGARRFENWERYFAGQIGLGVAVRYALETGPQRLEDRIAALAALLRSELAKLPGVAVHDRGTRKCGIVTLTVEGEAPSETRARLTATGINTSISSASSARIDLPRRGLDSVLRASLHAYNTEVEIETLLKALRDA</sequence>
<dbReference type="InterPro" id="IPR015424">
    <property type="entry name" value="PyrdxlP-dep_Trfase"/>
</dbReference>
<dbReference type="Proteomes" id="UP000219331">
    <property type="component" value="Unassembled WGS sequence"/>
</dbReference>
<dbReference type="InterPro" id="IPR015421">
    <property type="entry name" value="PyrdxlP-dep_Trfase_major"/>
</dbReference>
<proteinExistence type="inferred from homology"/>
<dbReference type="AlphaFoldDB" id="A0A285TQB7"/>
<evidence type="ECO:0000259" key="5">
    <source>
        <dbReference type="Pfam" id="PF00266"/>
    </source>
</evidence>
<dbReference type="EMBL" id="OBML01000014">
    <property type="protein sequence ID" value="SOC25513.1"/>
    <property type="molecule type" value="Genomic_DNA"/>
</dbReference>
<dbReference type="GO" id="GO:0016829">
    <property type="term" value="F:lyase activity"/>
    <property type="evidence" value="ECO:0007669"/>
    <property type="project" value="UniProtKB-KW"/>
</dbReference>
<evidence type="ECO:0000313" key="6">
    <source>
        <dbReference type="EMBL" id="SOC25513.1"/>
    </source>
</evidence>
<dbReference type="OrthoDB" id="9804366at2"/>
<name>A0A285TQB7_9HYPH</name>
<evidence type="ECO:0000256" key="2">
    <source>
        <dbReference type="ARBA" id="ARBA00022898"/>
    </source>
</evidence>